<organism evidence="3 4">
    <name type="scientific">Leptospira johnsonii</name>
    <dbReference type="NCBI Taxonomy" id="1917820"/>
    <lineage>
        <taxon>Bacteria</taxon>
        <taxon>Pseudomonadati</taxon>
        <taxon>Spirochaetota</taxon>
        <taxon>Spirochaetia</taxon>
        <taxon>Leptospirales</taxon>
        <taxon>Leptospiraceae</taxon>
        <taxon>Leptospira</taxon>
    </lineage>
</organism>
<dbReference type="GO" id="GO:0004519">
    <property type="term" value="F:endonuclease activity"/>
    <property type="evidence" value="ECO:0007669"/>
    <property type="project" value="InterPro"/>
</dbReference>
<accession>A0A2P2D7M8</accession>
<reference evidence="3 4" key="1">
    <citation type="submission" date="2018-02" db="EMBL/GenBank/DDBJ databases">
        <title>Novel Leptospira species isolated from soil and water in Japan.</title>
        <authorList>
            <person name="Nakao R."/>
            <person name="Masuzawa T."/>
        </authorList>
    </citation>
    <scope>NUCLEOTIDE SEQUENCE [LARGE SCALE GENOMIC DNA]</scope>
    <source>
        <strain evidence="3 4">E8</strain>
    </source>
</reference>
<sequence>MNNVFHYPPDLFDLVVQTIPLLNRSKESVLLFFKGAGVDENIYRDISEKLRTDKENINKYEICRKVLERINEDSDKYLRERREILKRITEFEAFSTCWENDQLKAKGLVSEIQKVVNVKDSFTRMKQEREKESNIRKKEYEQKMRDIQKDRENLLQIKNELFSLFSETNAQKRGKQLETVLNKYFAHYQILIKEDFKRVSDSGDGIIEQIDGIIEIDNQIFLTEMKWKKDSIGSDDIYAHLGRIYHRANAHGIFISASGYAPSAIIAGREALAKNALLVLFDLEEFVKNIEKEEDFKQYTRDKIQAAIIEKNPYKKW</sequence>
<dbReference type="OrthoDB" id="1395176at2"/>
<evidence type="ECO:0000313" key="4">
    <source>
        <dbReference type="Proteomes" id="UP000245076"/>
    </source>
</evidence>
<proteinExistence type="predicted"/>
<keyword evidence="4" id="KW-1185">Reference proteome</keyword>
<evidence type="ECO:0000256" key="1">
    <source>
        <dbReference type="SAM" id="Coils"/>
    </source>
</evidence>
<gene>
    <name evidence="3" type="ORF">LPTSP1_36510</name>
</gene>
<protein>
    <recommendedName>
        <fullName evidence="2">Restriction endonuclease type IV Mrr domain-containing protein</fullName>
    </recommendedName>
</protein>
<evidence type="ECO:0000313" key="3">
    <source>
        <dbReference type="EMBL" id="GBF40633.1"/>
    </source>
</evidence>
<keyword evidence="1" id="KW-0175">Coiled coil</keyword>
<dbReference type="GO" id="GO:0009307">
    <property type="term" value="P:DNA restriction-modification system"/>
    <property type="evidence" value="ECO:0007669"/>
    <property type="project" value="InterPro"/>
</dbReference>
<dbReference type="RefSeq" id="WP_108930247.1">
    <property type="nucleotide sequence ID" value="NZ_BFAY01000012.1"/>
</dbReference>
<dbReference type="SUPFAM" id="SSF52980">
    <property type="entry name" value="Restriction endonuclease-like"/>
    <property type="match status" value="1"/>
</dbReference>
<dbReference type="AlphaFoldDB" id="A0A2P2D7M8"/>
<dbReference type="GO" id="GO:0003677">
    <property type="term" value="F:DNA binding"/>
    <property type="evidence" value="ECO:0007669"/>
    <property type="project" value="InterPro"/>
</dbReference>
<dbReference type="EMBL" id="BFAY01000012">
    <property type="protein sequence ID" value="GBF40633.1"/>
    <property type="molecule type" value="Genomic_DNA"/>
</dbReference>
<comment type="caution">
    <text evidence="3">The sequence shown here is derived from an EMBL/GenBank/DDBJ whole genome shotgun (WGS) entry which is preliminary data.</text>
</comment>
<dbReference type="InterPro" id="IPR011335">
    <property type="entry name" value="Restrct_endonuc-II-like"/>
</dbReference>
<evidence type="ECO:0000259" key="2">
    <source>
        <dbReference type="Pfam" id="PF04471"/>
    </source>
</evidence>
<feature type="coiled-coil region" evidence="1">
    <location>
        <begin position="130"/>
        <end position="160"/>
    </location>
</feature>
<dbReference type="Proteomes" id="UP000245076">
    <property type="component" value="Unassembled WGS sequence"/>
</dbReference>
<name>A0A2P2D7M8_9LEPT</name>
<dbReference type="Pfam" id="PF04471">
    <property type="entry name" value="Mrr_cat"/>
    <property type="match status" value="1"/>
</dbReference>
<feature type="domain" description="Restriction endonuclease type IV Mrr" evidence="2">
    <location>
        <begin position="176"/>
        <end position="288"/>
    </location>
</feature>
<dbReference type="InterPro" id="IPR007560">
    <property type="entry name" value="Restrct_endonuc_IV_Mrr"/>
</dbReference>